<reference evidence="2 3" key="1">
    <citation type="submission" date="2021-04" db="EMBL/GenBank/DDBJ databases">
        <authorList>
            <person name="Ivanova A."/>
        </authorList>
    </citation>
    <scope>NUCLEOTIDE SEQUENCE [LARGE SCALE GENOMIC DNA]</scope>
    <source>
        <strain evidence="2 3">G18</strain>
    </source>
</reference>
<gene>
    <name evidence="2" type="ORF">J8F10_09350</name>
</gene>
<evidence type="ECO:0000313" key="2">
    <source>
        <dbReference type="EMBL" id="MBP3955486.1"/>
    </source>
</evidence>
<protein>
    <submittedName>
        <fullName evidence="2">DUF1580 domain-containing protein</fullName>
    </submittedName>
</protein>
<name>A0ABS5BP36_9BACT</name>
<evidence type="ECO:0000256" key="1">
    <source>
        <dbReference type="SAM" id="MobiDB-lite"/>
    </source>
</evidence>
<evidence type="ECO:0000313" key="3">
    <source>
        <dbReference type="Proteomes" id="UP000676565"/>
    </source>
</evidence>
<accession>A0ABS5BP36</accession>
<feature type="region of interest" description="Disordered" evidence="1">
    <location>
        <begin position="85"/>
        <end position="110"/>
    </location>
</feature>
<dbReference type="Pfam" id="PF07618">
    <property type="entry name" value="DUF1580"/>
    <property type="match status" value="1"/>
</dbReference>
<comment type="caution">
    <text evidence="2">The sequence shown here is derived from an EMBL/GenBank/DDBJ whole genome shotgun (WGS) entry which is preliminary data.</text>
</comment>
<feature type="compositionally biased region" description="Basic residues" evidence="1">
    <location>
        <begin position="101"/>
        <end position="110"/>
    </location>
</feature>
<dbReference type="EMBL" id="JAGKQQ010000001">
    <property type="protein sequence ID" value="MBP3955486.1"/>
    <property type="molecule type" value="Genomic_DNA"/>
</dbReference>
<organism evidence="2 3">
    <name type="scientific">Gemmata palustris</name>
    <dbReference type="NCBI Taxonomy" id="2822762"/>
    <lineage>
        <taxon>Bacteria</taxon>
        <taxon>Pseudomonadati</taxon>
        <taxon>Planctomycetota</taxon>
        <taxon>Planctomycetia</taxon>
        <taxon>Gemmatales</taxon>
        <taxon>Gemmataceae</taxon>
        <taxon>Gemmata</taxon>
    </lineage>
</organism>
<proteinExistence type="predicted"/>
<dbReference type="InterPro" id="IPR011474">
    <property type="entry name" value="DUF1580"/>
</dbReference>
<dbReference type="RefSeq" id="WP_210653563.1">
    <property type="nucleotide sequence ID" value="NZ_JAGKQQ010000001.1"/>
</dbReference>
<sequence>MNLGNAPALLSETLLTFAEAVAAVPAVAGKQPALPTVYVWADKGVRVGKSRVKLECAKIGGKRVTSREALARFFEALTGQSQFQLEQTPAARKRETERKREALHRKWAKV</sequence>
<keyword evidence="3" id="KW-1185">Reference proteome</keyword>
<dbReference type="Proteomes" id="UP000676565">
    <property type="component" value="Unassembled WGS sequence"/>
</dbReference>